<proteinExistence type="predicted"/>
<dbReference type="EMBL" id="BSYO01000004">
    <property type="protein sequence ID" value="GMH03488.1"/>
    <property type="molecule type" value="Genomic_DNA"/>
</dbReference>
<gene>
    <name evidence="2" type="ORF">Nepgr_005327</name>
</gene>
<reference evidence="2" key="1">
    <citation type="submission" date="2023-05" db="EMBL/GenBank/DDBJ databases">
        <title>Nepenthes gracilis genome sequencing.</title>
        <authorList>
            <person name="Fukushima K."/>
        </authorList>
    </citation>
    <scope>NUCLEOTIDE SEQUENCE</scope>
    <source>
        <strain evidence="2">SING2019-196</strain>
    </source>
</reference>
<evidence type="ECO:0000313" key="3">
    <source>
        <dbReference type="Proteomes" id="UP001279734"/>
    </source>
</evidence>
<feature type="transmembrane region" description="Helical" evidence="1">
    <location>
        <begin position="130"/>
        <end position="150"/>
    </location>
</feature>
<keyword evidence="1" id="KW-0812">Transmembrane</keyword>
<organism evidence="2 3">
    <name type="scientific">Nepenthes gracilis</name>
    <name type="common">Slender pitcher plant</name>
    <dbReference type="NCBI Taxonomy" id="150966"/>
    <lineage>
        <taxon>Eukaryota</taxon>
        <taxon>Viridiplantae</taxon>
        <taxon>Streptophyta</taxon>
        <taxon>Embryophyta</taxon>
        <taxon>Tracheophyta</taxon>
        <taxon>Spermatophyta</taxon>
        <taxon>Magnoliopsida</taxon>
        <taxon>eudicotyledons</taxon>
        <taxon>Gunneridae</taxon>
        <taxon>Pentapetalae</taxon>
        <taxon>Caryophyllales</taxon>
        <taxon>Nepenthaceae</taxon>
        <taxon>Nepenthes</taxon>
    </lineage>
</organism>
<sequence>MISARGILTQEDAAISLGEGSLEPETGPLDNIQTCDSYAQQPMRDVKLPSPVGVKHPVPESGSLDCGLDASVTDDSVPRGLDFSQPSNVVAGPFTSVAGVSQVDDALLVDTWLLGALPGPHELEFPSKQLLWIVMEIAGIFAGGFAMFNLSLDADEKLIRWDAECCIGSIYVESGAVLSELHFEACDCWLSLLKVGHGPVLKVCCVVAAIFSVLHCSNMTLLGVVPTADGMVSLACLEEYRLELVDL</sequence>
<comment type="caution">
    <text evidence="2">The sequence shown here is derived from an EMBL/GenBank/DDBJ whole genome shotgun (WGS) entry which is preliminary data.</text>
</comment>
<dbReference type="AlphaFoldDB" id="A0AAD3S329"/>
<name>A0AAD3S329_NEPGR</name>
<evidence type="ECO:0000313" key="2">
    <source>
        <dbReference type="EMBL" id="GMH03488.1"/>
    </source>
</evidence>
<keyword evidence="1" id="KW-1133">Transmembrane helix</keyword>
<keyword evidence="3" id="KW-1185">Reference proteome</keyword>
<accession>A0AAD3S329</accession>
<evidence type="ECO:0000256" key="1">
    <source>
        <dbReference type="SAM" id="Phobius"/>
    </source>
</evidence>
<keyword evidence="1" id="KW-0472">Membrane</keyword>
<dbReference type="Proteomes" id="UP001279734">
    <property type="component" value="Unassembled WGS sequence"/>
</dbReference>
<protein>
    <submittedName>
        <fullName evidence="2">Uncharacterized protein</fullName>
    </submittedName>
</protein>